<dbReference type="EMBL" id="JAAALK010001592">
    <property type="protein sequence ID" value="KAG8042786.1"/>
    <property type="molecule type" value="Genomic_DNA"/>
</dbReference>
<evidence type="ECO:0000256" key="1">
    <source>
        <dbReference type="SAM" id="MobiDB-lite"/>
    </source>
</evidence>
<gene>
    <name evidence="2" type="ORF">GUJ93_ZPchr0326g22931</name>
</gene>
<dbReference type="AlphaFoldDB" id="A0A8J5RK08"/>
<proteinExistence type="predicted"/>
<keyword evidence="3" id="KW-1185">Reference proteome</keyword>
<feature type="region of interest" description="Disordered" evidence="1">
    <location>
        <begin position="1"/>
        <end position="23"/>
    </location>
</feature>
<sequence>MDNVFPSHGVGDEEDFGPFNSPTALHLCSPSPYGAPRPQLSGQRLPLALDLDPEEVVVAEQWLLVEAGGGAVGDRW</sequence>
<evidence type="ECO:0000313" key="3">
    <source>
        <dbReference type="Proteomes" id="UP000729402"/>
    </source>
</evidence>
<comment type="caution">
    <text evidence="2">The sequence shown here is derived from an EMBL/GenBank/DDBJ whole genome shotgun (WGS) entry which is preliminary data.</text>
</comment>
<protein>
    <submittedName>
        <fullName evidence="2">Uncharacterized protein</fullName>
    </submittedName>
</protein>
<evidence type="ECO:0000313" key="2">
    <source>
        <dbReference type="EMBL" id="KAG8042786.1"/>
    </source>
</evidence>
<reference evidence="2" key="2">
    <citation type="submission" date="2021-02" db="EMBL/GenBank/DDBJ databases">
        <authorList>
            <person name="Kimball J.A."/>
            <person name="Haas M.W."/>
            <person name="Macchietto M."/>
            <person name="Kono T."/>
            <person name="Duquette J."/>
            <person name="Shao M."/>
        </authorList>
    </citation>
    <scope>NUCLEOTIDE SEQUENCE</scope>
    <source>
        <tissue evidence="2">Fresh leaf tissue</tissue>
    </source>
</reference>
<name>A0A8J5RK08_ZIZPA</name>
<dbReference type="Proteomes" id="UP000729402">
    <property type="component" value="Unassembled WGS sequence"/>
</dbReference>
<accession>A0A8J5RK08</accession>
<organism evidence="2 3">
    <name type="scientific">Zizania palustris</name>
    <name type="common">Northern wild rice</name>
    <dbReference type="NCBI Taxonomy" id="103762"/>
    <lineage>
        <taxon>Eukaryota</taxon>
        <taxon>Viridiplantae</taxon>
        <taxon>Streptophyta</taxon>
        <taxon>Embryophyta</taxon>
        <taxon>Tracheophyta</taxon>
        <taxon>Spermatophyta</taxon>
        <taxon>Magnoliopsida</taxon>
        <taxon>Liliopsida</taxon>
        <taxon>Poales</taxon>
        <taxon>Poaceae</taxon>
        <taxon>BOP clade</taxon>
        <taxon>Oryzoideae</taxon>
        <taxon>Oryzeae</taxon>
        <taxon>Zizaniinae</taxon>
        <taxon>Zizania</taxon>
    </lineage>
</organism>
<reference evidence="2" key="1">
    <citation type="journal article" date="2021" name="bioRxiv">
        <title>Whole Genome Assembly and Annotation of Northern Wild Rice, Zizania palustris L., Supports a Whole Genome Duplication in the Zizania Genus.</title>
        <authorList>
            <person name="Haas M."/>
            <person name="Kono T."/>
            <person name="Macchietto M."/>
            <person name="Millas R."/>
            <person name="McGilp L."/>
            <person name="Shao M."/>
            <person name="Duquette J."/>
            <person name="Hirsch C.N."/>
            <person name="Kimball J."/>
        </authorList>
    </citation>
    <scope>NUCLEOTIDE SEQUENCE</scope>
    <source>
        <tissue evidence="2">Fresh leaf tissue</tissue>
    </source>
</reference>